<reference evidence="3 4" key="1">
    <citation type="submission" date="2018-12" db="EMBL/GenBank/DDBJ databases">
        <title>Draft genome sequence of Xylaria grammica IHI A82.</title>
        <authorList>
            <person name="Buettner E."/>
            <person name="Kellner H."/>
        </authorList>
    </citation>
    <scope>NUCLEOTIDE SEQUENCE [LARGE SCALE GENOMIC DNA]</scope>
    <source>
        <strain evidence="3 4">IHI A82</strain>
    </source>
</reference>
<evidence type="ECO:0000313" key="3">
    <source>
        <dbReference type="EMBL" id="RWA14538.1"/>
    </source>
</evidence>
<evidence type="ECO:0000313" key="4">
    <source>
        <dbReference type="Proteomes" id="UP000286045"/>
    </source>
</evidence>
<keyword evidence="4" id="KW-1185">Reference proteome</keyword>
<protein>
    <recommendedName>
        <fullName evidence="2">NACHT domain-containing protein</fullName>
    </recommendedName>
</protein>
<dbReference type="PANTHER" id="PTHR10039:SF5">
    <property type="entry name" value="NACHT DOMAIN-CONTAINING PROTEIN"/>
    <property type="match status" value="1"/>
</dbReference>
<proteinExistence type="predicted"/>
<sequence>MSNSFEGYGVQNTGRFEAGRDVVIHVDKQPNASVEVDRRRALFESLQFEQMDAREWSIKKAHAQTCAWFLNTPEYFNWTHEDALHNGHNFLWIKGKPGAGKSTLMKFLLGHLRNQRQPTGGKEIFLSFFFNARGHDLERTTVGLYRSLLLQLLEARTDLQYALDKVRLGHCWTVESLKSVLEEAVRGLCGHSLICLVDALDECEEAQIRDMVSFLSGPDIIPNGVRICFASRHYPHVSVKTAIEIVLESQTGHDKDIASYLNSALIIKDGPLAEQIRCDLQKKASGIFMWVVLVVDILNREYDAGRQHSLLRLIQQLPDDLHELFHSILTRDNNNMDGLLLCIQWVLFAEQPLTPKQLYFAILSGLEPDVLESCHSDAISEDNIKKYILNNSKGLAESTKSEIPTVQFIHESVRDFLLKDDGFSKIRPDFLANVSGQSHITLRQCCVVYMNMEALADLGESSHKVVTRDFPFLEYANRGILYHAEQAEIHGLGQRSFLATFPRPKWVKHHNVLEKKKGAPVYLQSQSFVHPS</sequence>
<dbReference type="InterPro" id="IPR027417">
    <property type="entry name" value="P-loop_NTPase"/>
</dbReference>
<dbReference type="STRING" id="363999.A0A439DJE5"/>
<dbReference type="AlphaFoldDB" id="A0A439DJE5"/>
<dbReference type="Pfam" id="PF24883">
    <property type="entry name" value="NPHP3_N"/>
    <property type="match status" value="1"/>
</dbReference>
<comment type="caution">
    <text evidence="3">The sequence shown here is derived from an EMBL/GenBank/DDBJ whole genome shotgun (WGS) entry which is preliminary data.</text>
</comment>
<dbReference type="PANTHER" id="PTHR10039">
    <property type="entry name" value="AMELOGENIN"/>
    <property type="match status" value="1"/>
</dbReference>
<dbReference type="SUPFAM" id="SSF52540">
    <property type="entry name" value="P-loop containing nucleoside triphosphate hydrolases"/>
    <property type="match status" value="1"/>
</dbReference>
<accession>A0A439DJE5</accession>
<feature type="domain" description="NACHT" evidence="2">
    <location>
        <begin position="89"/>
        <end position="232"/>
    </location>
</feature>
<evidence type="ECO:0000259" key="2">
    <source>
        <dbReference type="PROSITE" id="PS50837"/>
    </source>
</evidence>
<dbReference type="PROSITE" id="PS50837">
    <property type="entry name" value="NACHT"/>
    <property type="match status" value="1"/>
</dbReference>
<keyword evidence="1" id="KW-0677">Repeat</keyword>
<dbReference type="InterPro" id="IPR056884">
    <property type="entry name" value="NPHP3-like_N"/>
</dbReference>
<name>A0A439DJE5_9PEZI</name>
<evidence type="ECO:0000256" key="1">
    <source>
        <dbReference type="ARBA" id="ARBA00022737"/>
    </source>
</evidence>
<organism evidence="3 4">
    <name type="scientific">Xylaria grammica</name>
    <dbReference type="NCBI Taxonomy" id="363999"/>
    <lineage>
        <taxon>Eukaryota</taxon>
        <taxon>Fungi</taxon>
        <taxon>Dikarya</taxon>
        <taxon>Ascomycota</taxon>
        <taxon>Pezizomycotina</taxon>
        <taxon>Sordariomycetes</taxon>
        <taxon>Xylariomycetidae</taxon>
        <taxon>Xylariales</taxon>
        <taxon>Xylariaceae</taxon>
        <taxon>Xylaria</taxon>
    </lineage>
</organism>
<dbReference type="Proteomes" id="UP000286045">
    <property type="component" value="Unassembled WGS sequence"/>
</dbReference>
<gene>
    <name evidence="3" type="ORF">EKO27_g584</name>
</gene>
<dbReference type="InterPro" id="IPR007111">
    <property type="entry name" value="NACHT_NTPase"/>
</dbReference>
<dbReference type="Gene3D" id="3.40.50.300">
    <property type="entry name" value="P-loop containing nucleotide triphosphate hydrolases"/>
    <property type="match status" value="1"/>
</dbReference>
<dbReference type="EMBL" id="RYZI01000007">
    <property type="protein sequence ID" value="RWA14538.1"/>
    <property type="molecule type" value="Genomic_DNA"/>
</dbReference>